<organism evidence="2 3">
    <name type="scientific">Portunus trituberculatus</name>
    <name type="common">Swimming crab</name>
    <name type="synonym">Neptunus trituberculatus</name>
    <dbReference type="NCBI Taxonomy" id="210409"/>
    <lineage>
        <taxon>Eukaryota</taxon>
        <taxon>Metazoa</taxon>
        <taxon>Ecdysozoa</taxon>
        <taxon>Arthropoda</taxon>
        <taxon>Crustacea</taxon>
        <taxon>Multicrustacea</taxon>
        <taxon>Malacostraca</taxon>
        <taxon>Eumalacostraca</taxon>
        <taxon>Eucarida</taxon>
        <taxon>Decapoda</taxon>
        <taxon>Pleocyemata</taxon>
        <taxon>Brachyura</taxon>
        <taxon>Eubrachyura</taxon>
        <taxon>Portunoidea</taxon>
        <taxon>Portunidae</taxon>
        <taxon>Portuninae</taxon>
        <taxon>Portunus</taxon>
    </lineage>
</organism>
<comment type="caution">
    <text evidence="2">The sequence shown here is derived from an EMBL/GenBank/DDBJ whole genome shotgun (WGS) entry which is preliminary data.</text>
</comment>
<accession>A0A5B7CRQ5</accession>
<dbReference type="Proteomes" id="UP000324222">
    <property type="component" value="Unassembled WGS sequence"/>
</dbReference>
<gene>
    <name evidence="2" type="ORF">E2C01_005092</name>
</gene>
<evidence type="ECO:0000313" key="2">
    <source>
        <dbReference type="EMBL" id="MPC12402.1"/>
    </source>
</evidence>
<dbReference type="EMBL" id="VSRR010000214">
    <property type="protein sequence ID" value="MPC12402.1"/>
    <property type="molecule type" value="Genomic_DNA"/>
</dbReference>
<name>A0A5B7CRQ5_PORTR</name>
<protein>
    <submittedName>
        <fullName evidence="2">Uncharacterized protein</fullName>
    </submittedName>
</protein>
<feature type="region of interest" description="Disordered" evidence="1">
    <location>
        <begin position="30"/>
        <end position="80"/>
    </location>
</feature>
<keyword evidence="3" id="KW-1185">Reference proteome</keyword>
<dbReference type="AlphaFoldDB" id="A0A5B7CRQ5"/>
<sequence length="80" mass="8760">MEGCEIFTPPIRDIMLHHTADTIHNTIARHTTTNTHTTKQKHSGAFLPPPLLPTASPSLSPSLHHSSPQPLPVTPILPFE</sequence>
<feature type="compositionally biased region" description="Low complexity" evidence="1">
    <location>
        <begin position="53"/>
        <end position="68"/>
    </location>
</feature>
<evidence type="ECO:0000256" key="1">
    <source>
        <dbReference type="SAM" id="MobiDB-lite"/>
    </source>
</evidence>
<reference evidence="2 3" key="1">
    <citation type="submission" date="2019-05" db="EMBL/GenBank/DDBJ databases">
        <title>Another draft genome of Portunus trituberculatus and its Hox gene families provides insights of decapod evolution.</title>
        <authorList>
            <person name="Jeong J.-H."/>
            <person name="Song I."/>
            <person name="Kim S."/>
            <person name="Choi T."/>
            <person name="Kim D."/>
            <person name="Ryu S."/>
            <person name="Kim W."/>
        </authorList>
    </citation>
    <scope>NUCLEOTIDE SEQUENCE [LARGE SCALE GENOMIC DNA]</scope>
    <source>
        <tissue evidence="2">Muscle</tissue>
    </source>
</reference>
<evidence type="ECO:0000313" key="3">
    <source>
        <dbReference type="Proteomes" id="UP000324222"/>
    </source>
</evidence>
<feature type="compositionally biased region" description="Pro residues" evidence="1">
    <location>
        <begin position="69"/>
        <end position="80"/>
    </location>
</feature>
<proteinExistence type="predicted"/>